<proteinExistence type="predicted"/>
<dbReference type="EMBL" id="UYYG01001170">
    <property type="protein sequence ID" value="VDN58594.1"/>
    <property type="molecule type" value="Genomic_DNA"/>
</dbReference>
<evidence type="ECO:0000313" key="2">
    <source>
        <dbReference type="EMBL" id="VDN58594.1"/>
    </source>
</evidence>
<sequence length="106" mass="12425">MSLPDYTAEHGDYGTIIHTFDTEQNCQVQCQVQCSMHHFSDLMMQRWLCPLKELDKNYILDRTENTTSGFTIFLIICAILMCLLFFIFGINIIRQRLVKSRSINEI</sequence>
<dbReference type="AlphaFoldDB" id="A0A0N4UBT1"/>
<reference evidence="2 4" key="2">
    <citation type="submission" date="2018-11" db="EMBL/GenBank/DDBJ databases">
        <authorList>
            <consortium name="Pathogen Informatics"/>
        </authorList>
    </citation>
    <scope>NUCLEOTIDE SEQUENCE [LARGE SCALE GENOMIC DNA]</scope>
</reference>
<reference evidence="5" key="1">
    <citation type="submission" date="2017-02" db="UniProtKB">
        <authorList>
            <consortium name="WormBaseParasite"/>
        </authorList>
    </citation>
    <scope>IDENTIFICATION</scope>
</reference>
<protein>
    <submittedName>
        <fullName evidence="5">Apple domain-containing protein</fullName>
    </submittedName>
</protein>
<evidence type="ECO:0000313" key="3">
    <source>
        <dbReference type="Proteomes" id="UP000038040"/>
    </source>
</evidence>
<keyword evidence="1" id="KW-0472">Membrane</keyword>
<organism evidence="3 5">
    <name type="scientific">Dracunculus medinensis</name>
    <name type="common">Guinea worm</name>
    <dbReference type="NCBI Taxonomy" id="318479"/>
    <lineage>
        <taxon>Eukaryota</taxon>
        <taxon>Metazoa</taxon>
        <taxon>Ecdysozoa</taxon>
        <taxon>Nematoda</taxon>
        <taxon>Chromadorea</taxon>
        <taxon>Rhabditida</taxon>
        <taxon>Spirurina</taxon>
        <taxon>Dracunculoidea</taxon>
        <taxon>Dracunculidae</taxon>
        <taxon>Dracunculus</taxon>
    </lineage>
</organism>
<accession>A0A0N4UBT1</accession>
<evidence type="ECO:0000313" key="5">
    <source>
        <dbReference type="WBParaSite" id="DME_0000468401-mRNA-1"/>
    </source>
</evidence>
<feature type="transmembrane region" description="Helical" evidence="1">
    <location>
        <begin position="70"/>
        <end position="93"/>
    </location>
</feature>
<evidence type="ECO:0000313" key="4">
    <source>
        <dbReference type="Proteomes" id="UP000274756"/>
    </source>
</evidence>
<keyword evidence="1" id="KW-1133">Transmembrane helix</keyword>
<gene>
    <name evidence="2" type="ORF">DME_LOCUS8567</name>
</gene>
<evidence type="ECO:0000256" key="1">
    <source>
        <dbReference type="SAM" id="Phobius"/>
    </source>
</evidence>
<dbReference type="Proteomes" id="UP000274756">
    <property type="component" value="Unassembled WGS sequence"/>
</dbReference>
<keyword evidence="1" id="KW-0812">Transmembrane</keyword>
<dbReference type="OrthoDB" id="5824181at2759"/>
<keyword evidence="4" id="KW-1185">Reference proteome</keyword>
<dbReference type="WBParaSite" id="DME_0000468401-mRNA-1">
    <property type="protein sequence ID" value="DME_0000468401-mRNA-1"/>
    <property type="gene ID" value="DME_0000468401"/>
</dbReference>
<dbReference type="Proteomes" id="UP000038040">
    <property type="component" value="Unplaced"/>
</dbReference>
<name>A0A0N4UBT1_DRAME</name>